<evidence type="ECO:0000256" key="1">
    <source>
        <dbReference type="SAM" id="Coils"/>
    </source>
</evidence>
<evidence type="ECO:0000313" key="5">
    <source>
        <dbReference type="Proteomes" id="UP000195378"/>
    </source>
</evidence>
<dbReference type="PROSITE" id="PS51737">
    <property type="entry name" value="RECOMBINASE_DNA_BIND"/>
    <property type="match status" value="1"/>
</dbReference>
<evidence type="ECO:0000259" key="3">
    <source>
        <dbReference type="PROSITE" id="PS51737"/>
    </source>
</evidence>
<evidence type="ECO:0000313" key="4">
    <source>
        <dbReference type="EMBL" id="ARU18882.1"/>
    </source>
</evidence>
<dbReference type="RefSeq" id="WP_087448594.1">
    <property type="nucleotide sequence ID" value="NZ_CP020858.1"/>
</dbReference>
<organism evidence="4 5">
    <name type="scientific">Ligilactobacillus salivarius</name>
    <dbReference type="NCBI Taxonomy" id="1624"/>
    <lineage>
        <taxon>Bacteria</taxon>
        <taxon>Bacillati</taxon>
        <taxon>Bacillota</taxon>
        <taxon>Bacilli</taxon>
        <taxon>Lactobacillales</taxon>
        <taxon>Lactobacillaceae</taxon>
        <taxon>Ligilactobacillus</taxon>
    </lineage>
</organism>
<dbReference type="InterPro" id="IPR011109">
    <property type="entry name" value="DNA_bind_recombinase_dom"/>
</dbReference>
<dbReference type="CDD" id="cd00338">
    <property type="entry name" value="Ser_Recombinase"/>
    <property type="match status" value="1"/>
</dbReference>
<dbReference type="InterPro" id="IPR025827">
    <property type="entry name" value="Zn_ribbon_recom_dom"/>
</dbReference>
<dbReference type="AlphaFoldDB" id="A0A1Y0F6A6"/>
<dbReference type="EMBL" id="CP020858">
    <property type="protein sequence ID" value="ARU18882.1"/>
    <property type="molecule type" value="Genomic_DNA"/>
</dbReference>
<dbReference type="PANTHER" id="PTHR30461">
    <property type="entry name" value="DNA-INVERTASE FROM LAMBDOID PROPHAGE"/>
    <property type="match status" value="1"/>
</dbReference>
<dbReference type="PANTHER" id="PTHR30461:SF23">
    <property type="entry name" value="DNA RECOMBINASE-RELATED"/>
    <property type="match status" value="1"/>
</dbReference>
<dbReference type="Pfam" id="PF07508">
    <property type="entry name" value="Recombinase"/>
    <property type="match status" value="1"/>
</dbReference>
<keyword evidence="1" id="KW-0175">Coiled coil</keyword>
<dbReference type="InterPro" id="IPR050639">
    <property type="entry name" value="SSR_resolvase"/>
</dbReference>
<dbReference type="Gene3D" id="3.40.50.1390">
    <property type="entry name" value="Resolvase, N-terminal catalytic domain"/>
    <property type="match status" value="1"/>
</dbReference>
<name>A0A1Y0F6A6_9LACO</name>
<dbReference type="GO" id="GO:0000150">
    <property type="term" value="F:DNA strand exchange activity"/>
    <property type="evidence" value="ECO:0007669"/>
    <property type="project" value="InterPro"/>
</dbReference>
<sequence>MASVTKLTKPQSKVQATLQVAAYCRVSTNSDEQEDSLANQQDHFKSYIQQQPNWQLHQIYYDNGVSGTKAQNRPGLQALLKDCQNGQVDLVLTKSISRFSRNTTDCLRIIRQLKQLDIPVIFEKENINTGSMDSELILSVLGSLAQDESQSIAHNVRLGYQQRASNGVFHYSIPPYGYQKDANRDLIIDPIERKVVLRIFNWTIEGKSPGQIAKLLNEQAIRTKRNGKWHDSTIRGILQNTVYLGTTEFQKTFTDDEYHRHPNQGEQGKIIIEEHHPAIIDQATFTQVQKIIKFKQKFNPQAKAKPQRHTFSRKIYCGNCQKLFKRQSRSGKVCWGCQTHIKHAKDCPVKSIREDALQLAFCTMVNKLIFSQKFLLKPLVKQLQARQSQEQVAKLSQVETELNETQSKQDNLQQLRKQELIEKDFFTKQDAELEQKIANLQSEIERLKQLLGGQNSKLPLAHELLKLCQRSDYLTMFNAELFEQIIESITVDQDHNLTFHLKCGLNLTEGSKHHVKA</sequence>
<feature type="domain" description="Recombinase" evidence="3">
    <location>
        <begin position="175"/>
        <end position="298"/>
    </location>
</feature>
<feature type="coiled-coil region" evidence="1">
    <location>
        <begin position="388"/>
        <end position="457"/>
    </location>
</feature>
<accession>A0A1Y0F6A6</accession>
<dbReference type="Pfam" id="PF13408">
    <property type="entry name" value="Zn_ribbon_recom"/>
    <property type="match status" value="1"/>
</dbReference>
<dbReference type="InterPro" id="IPR036162">
    <property type="entry name" value="Resolvase-like_N_sf"/>
</dbReference>
<dbReference type="Proteomes" id="UP000195378">
    <property type="component" value="Chromosome"/>
</dbReference>
<dbReference type="InterPro" id="IPR038109">
    <property type="entry name" value="DNA_bind_recomb_sf"/>
</dbReference>
<gene>
    <name evidence="4" type="ORF">B7R82_02245</name>
</gene>
<dbReference type="Gene3D" id="3.90.1750.20">
    <property type="entry name" value="Putative Large Serine Recombinase, Chain B, Domain 2"/>
    <property type="match status" value="1"/>
</dbReference>
<dbReference type="PROSITE" id="PS51736">
    <property type="entry name" value="RECOMBINASES_3"/>
    <property type="match status" value="1"/>
</dbReference>
<protein>
    <submittedName>
        <fullName evidence="4">Recombinase</fullName>
    </submittedName>
</protein>
<proteinExistence type="predicted"/>
<dbReference type="SUPFAM" id="SSF53041">
    <property type="entry name" value="Resolvase-like"/>
    <property type="match status" value="1"/>
</dbReference>
<dbReference type="GO" id="GO:0003677">
    <property type="term" value="F:DNA binding"/>
    <property type="evidence" value="ECO:0007669"/>
    <property type="project" value="InterPro"/>
</dbReference>
<dbReference type="Pfam" id="PF00239">
    <property type="entry name" value="Resolvase"/>
    <property type="match status" value="1"/>
</dbReference>
<dbReference type="SMART" id="SM00857">
    <property type="entry name" value="Resolvase"/>
    <property type="match status" value="1"/>
</dbReference>
<dbReference type="InterPro" id="IPR006119">
    <property type="entry name" value="Resolv_N"/>
</dbReference>
<evidence type="ECO:0000259" key="2">
    <source>
        <dbReference type="PROSITE" id="PS51736"/>
    </source>
</evidence>
<feature type="domain" description="Resolvase/invertase-type recombinase catalytic" evidence="2">
    <location>
        <begin position="19"/>
        <end position="167"/>
    </location>
</feature>
<reference evidence="4 5" key="1">
    <citation type="submission" date="2017-04" db="EMBL/GenBank/DDBJ databases">
        <title>Complete genome sequence of Lactobacillus salivarius ZLS006, a probiotic strain isolated from healthy piglet.</title>
        <authorList>
            <person name="Zhang D."/>
        </authorList>
    </citation>
    <scope>NUCLEOTIDE SEQUENCE [LARGE SCALE GENOMIC DNA]</scope>
    <source>
        <strain evidence="4 5">ZLS006</strain>
    </source>
</reference>